<dbReference type="GO" id="GO:0022857">
    <property type="term" value="F:transmembrane transporter activity"/>
    <property type="evidence" value="ECO:0007669"/>
    <property type="project" value="InterPro"/>
</dbReference>
<evidence type="ECO:0000256" key="2">
    <source>
        <dbReference type="ARBA" id="ARBA00022692"/>
    </source>
</evidence>
<feature type="domain" description="Major facilitator superfamily (MFS) profile" evidence="6">
    <location>
        <begin position="22"/>
        <end position="445"/>
    </location>
</feature>
<dbReference type="AlphaFoldDB" id="A0A1H8YPN5"/>
<accession>A0A1H8YPN5</accession>
<evidence type="ECO:0000256" key="4">
    <source>
        <dbReference type="ARBA" id="ARBA00023136"/>
    </source>
</evidence>
<proteinExistence type="predicted"/>
<feature type="transmembrane region" description="Helical" evidence="5">
    <location>
        <begin position="429"/>
        <end position="448"/>
    </location>
</feature>
<evidence type="ECO:0000313" key="8">
    <source>
        <dbReference type="Proteomes" id="UP000198582"/>
    </source>
</evidence>
<feature type="transmembrane region" description="Helical" evidence="5">
    <location>
        <begin position="354"/>
        <end position="382"/>
    </location>
</feature>
<feature type="transmembrane region" description="Helical" evidence="5">
    <location>
        <begin position="56"/>
        <end position="75"/>
    </location>
</feature>
<feature type="transmembrane region" description="Helical" evidence="5">
    <location>
        <begin position="21"/>
        <end position="44"/>
    </location>
</feature>
<dbReference type="SUPFAM" id="SSF103473">
    <property type="entry name" value="MFS general substrate transporter"/>
    <property type="match status" value="1"/>
</dbReference>
<organism evidence="7 8">
    <name type="scientific">Amycolatopsis saalfeldensis</name>
    <dbReference type="NCBI Taxonomy" id="394193"/>
    <lineage>
        <taxon>Bacteria</taxon>
        <taxon>Bacillati</taxon>
        <taxon>Actinomycetota</taxon>
        <taxon>Actinomycetes</taxon>
        <taxon>Pseudonocardiales</taxon>
        <taxon>Pseudonocardiaceae</taxon>
        <taxon>Amycolatopsis</taxon>
    </lineage>
</organism>
<feature type="transmembrane region" description="Helical" evidence="5">
    <location>
        <begin position="117"/>
        <end position="137"/>
    </location>
</feature>
<feature type="transmembrane region" description="Helical" evidence="5">
    <location>
        <begin position="210"/>
        <end position="229"/>
    </location>
</feature>
<feature type="transmembrane region" description="Helical" evidence="5">
    <location>
        <begin position="266"/>
        <end position="287"/>
    </location>
</feature>
<name>A0A1H8YPN5_9PSEU</name>
<protein>
    <submittedName>
        <fullName evidence="7">Predicted arabinose efflux permease, MFS family</fullName>
    </submittedName>
</protein>
<dbReference type="Proteomes" id="UP000198582">
    <property type="component" value="Unassembled WGS sequence"/>
</dbReference>
<keyword evidence="2 5" id="KW-0812">Transmembrane</keyword>
<evidence type="ECO:0000313" key="7">
    <source>
        <dbReference type="EMBL" id="SEP54002.1"/>
    </source>
</evidence>
<keyword evidence="4 5" id="KW-0472">Membrane</keyword>
<evidence type="ECO:0000259" key="6">
    <source>
        <dbReference type="PROSITE" id="PS50850"/>
    </source>
</evidence>
<dbReference type="PANTHER" id="PTHR23501:SF154">
    <property type="entry name" value="MULTIDRUG-EFFLUX TRANSPORTER RV1634-RELATED"/>
    <property type="match status" value="1"/>
</dbReference>
<feature type="transmembrane region" description="Helical" evidence="5">
    <location>
        <begin position="299"/>
        <end position="319"/>
    </location>
</feature>
<dbReference type="OrthoDB" id="9778875at2"/>
<evidence type="ECO:0000256" key="1">
    <source>
        <dbReference type="ARBA" id="ARBA00004651"/>
    </source>
</evidence>
<dbReference type="Gene3D" id="1.20.1720.10">
    <property type="entry name" value="Multidrug resistance protein D"/>
    <property type="match status" value="1"/>
</dbReference>
<dbReference type="Gene3D" id="1.20.1250.20">
    <property type="entry name" value="MFS general substrate transporter like domains"/>
    <property type="match status" value="1"/>
</dbReference>
<dbReference type="STRING" id="394193.SAMN04489732_1354"/>
<feature type="transmembrane region" description="Helical" evidence="5">
    <location>
        <begin position="235"/>
        <end position="254"/>
    </location>
</feature>
<comment type="subcellular location">
    <subcellularLocation>
        <location evidence="1">Cell membrane</location>
        <topology evidence="1">Multi-pass membrane protein</topology>
    </subcellularLocation>
</comment>
<keyword evidence="8" id="KW-1185">Reference proteome</keyword>
<feature type="transmembrane region" description="Helical" evidence="5">
    <location>
        <begin position="87"/>
        <end position="105"/>
    </location>
</feature>
<reference evidence="7 8" key="1">
    <citation type="submission" date="2016-10" db="EMBL/GenBank/DDBJ databases">
        <authorList>
            <person name="de Groot N.N."/>
        </authorList>
    </citation>
    <scope>NUCLEOTIDE SEQUENCE [LARGE SCALE GENOMIC DNA]</scope>
    <source>
        <strain evidence="7 8">DSM 44993</strain>
    </source>
</reference>
<sequence length="454" mass="46351">MTQTTTAPPRRSVLWSREHRLTTIGLLLVVTLVAFENMGVATAMPTLVADLHGLALYSWPFTTFLIASVVATVLSGRMGDRRGPAPALIAGPVLFAAGLLVAGTADGMPMLLAGRALQGLGSGFLLVAVSLLIAATFTDRERPVIYAANAAAWVLPAVVGPSVAGLITVSIGWRWVFLGLIPLVAVGAALLVVVARSLPAHVPTATARRAGVIPAVVAALGVAALSWAAQHPSPVAIAYGAAGLVALAAALRKLLPSGTLTARPGLPTVIASRALLSGAYAGMEAYLPLTMSAVHGYGPAMAGLPLTITALGWSAGSALQGRFLDWSREASLRTGFVLVAVSLAGFVLVSQPWFPAWCAFVICAVGGAGMGIAMPAISVLLLRYSPEGERGFNTSAMQLADWVGSALLIGLGGVLLAVVASAVHPSAAMAILGAALVLLTALGVRLTSRWPRKV</sequence>
<dbReference type="InterPro" id="IPR036259">
    <property type="entry name" value="MFS_trans_sf"/>
</dbReference>
<dbReference type="GO" id="GO:0005886">
    <property type="term" value="C:plasma membrane"/>
    <property type="evidence" value="ECO:0007669"/>
    <property type="project" value="UniProtKB-SubCell"/>
</dbReference>
<gene>
    <name evidence="7" type="ORF">SAMN04489732_1354</name>
</gene>
<dbReference type="InterPro" id="IPR020846">
    <property type="entry name" value="MFS_dom"/>
</dbReference>
<feature type="transmembrane region" description="Helical" evidence="5">
    <location>
        <begin position="175"/>
        <end position="198"/>
    </location>
</feature>
<dbReference type="Pfam" id="PF07690">
    <property type="entry name" value="MFS_1"/>
    <property type="match status" value="1"/>
</dbReference>
<keyword evidence="3 5" id="KW-1133">Transmembrane helix</keyword>
<dbReference type="PANTHER" id="PTHR23501">
    <property type="entry name" value="MAJOR FACILITATOR SUPERFAMILY"/>
    <property type="match status" value="1"/>
</dbReference>
<feature type="transmembrane region" description="Helical" evidence="5">
    <location>
        <begin position="331"/>
        <end position="348"/>
    </location>
</feature>
<dbReference type="InterPro" id="IPR011701">
    <property type="entry name" value="MFS"/>
</dbReference>
<dbReference type="RefSeq" id="WP_091629021.1">
    <property type="nucleotide sequence ID" value="NZ_FOEF01000035.1"/>
</dbReference>
<feature type="transmembrane region" description="Helical" evidence="5">
    <location>
        <begin position="144"/>
        <end position="169"/>
    </location>
</feature>
<evidence type="ECO:0000256" key="3">
    <source>
        <dbReference type="ARBA" id="ARBA00022989"/>
    </source>
</evidence>
<dbReference type="EMBL" id="FOEF01000035">
    <property type="protein sequence ID" value="SEP54002.1"/>
    <property type="molecule type" value="Genomic_DNA"/>
</dbReference>
<evidence type="ECO:0000256" key="5">
    <source>
        <dbReference type="SAM" id="Phobius"/>
    </source>
</evidence>
<feature type="transmembrane region" description="Helical" evidence="5">
    <location>
        <begin position="402"/>
        <end position="423"/>
    </location>
</feature>
<dbReference type="PROSITE" id="PS50850">
    <property type="entry name" value="MFS"/>
    <property type="match status" value="1"/>
</dbReference>